<evidence type="ECO:0000256" key="7">
    <source>
        <dbReference type="RuleBase" id="RU363032"/>
    </source>
</evidence>
<evidence type="ECO:0000256" key="3">
    <source>
        <dbReference type="ARBA" id="ARBA00022475"/>
    </source>
</evidence>
<keyword evidence="5 7" id="KW-1133">Transmembrane helix</keyword>
<gene>
    <name evidence="9" type="ORF">GCM10010911_70360</name>
</gene>
<feature type="transmembrane region" description="Helical" evidence="7">
    <location>
        <begin position="409"/>
        <end position="427"/>
    </location>
</feature>
<evidence type="ECO:0000256" key="2">
    <source>
        <dbReference type="ARBA" id="ARBA00022448"/>
    </source>
</evidence>
<dbReference type="InterPro" id="IPR035906">
    <property type="entry name" value="MetI-like_sf"/>
</dbReference>
<reference evidence="9" key="2">
    <citation type="submission" date="2020-09" db="EMBL/GenBank/DDBJ databases">
        <authorList>
            <person name="Sun Q."/>
            <person name="Zhou Y."/>
        </authorList>
    </citation>
    <scope>NUCLEOTIDE SEQUENCE</scope>
    <source>
        <strain evidence="9">CGMCC 1.15178</strain>
    </source>
</reference>
<keyword evidence="4 7" id="KW-0812">Transmembrane</keyword>
<dbReference type="PROSITE" id="PS50928">
    <property type="entry name" value="ABC_TM1"/>
    <property type="match status" value="1"/>
</dbReference>
<keyword evidence="10" id="KW-1185">Reference proteome</keyword>
<feature type="transmembrane region" description="Helical" evidence="7">
    <location>
        <begin position="235"/>
        <end position="260"/>
    </location>
</feature>
<dbReference type="PANTHER" id="PTHR43744">
    <property type="entry name" value="ABC TRANSPORTER PERMEASE PROTEIN MG189-RELATED-RELATED"/>
    <property type="match status" value="1"/>
</dbReference>
<proteinExistence type="inferred from homology"/>
<dbReference type="GO" id="GO:0005886">
    <property type="term" value="C:plasma membrane"/>
    <property type="evidence" value="ECO:0007669"/>
    <property type="project" value="UniProtKB-SubCell"/>
</dbReference>
<evidence type="ECO:0000313" key="10">
    <source>
        <dbReference type="Proteomes" id="UP000612456"/>
    </source>
</evidence>
<accession>A0A916ZL19</accession>
<comment type="subcellular location">
    <subcellularLocation>
        <location evidence="1 7">Cell membrane</location>
        <topology evidence="1 7">Multi-pass membrane protein</topology>
    </subcellularLocation>
</comment>
<evidence type="ECO:0000256" key="6">
    <source>
        <dbReference type="ARBA" id="ARBA00023136"/>
    </source>
</evidence>
<dbReference type="EMBL" id="BMHP01000016">
    <property type="protein sequence ID" value="GGE01422.1"/>
    <property type="molecule type" value="Genomic_DNA"/>
</dbReference>
<dbReference type="AlphaFoldDB" id="A0A916ZL19"/>
<feature type="domain" description="ABC transmembrane type-1" evidence="8">
    <location>
        <begin position="235"/>
        <end position="426"/>
    </location>
</feature>
<evidence type="ECO:0000256" key="5">
    <source>
        <dbReference type="ARBA" id="ARBA00022989"/>
    </source>
</evidence>
<evidence type="ECO:0000256" key="4">
    <source>
        <dbReference type="ARBA" id="ARBA00022692"/>
    </source>
</evidence>
<dbReference type="CDD" id="cd06261">
    <property type="entry name" value="TM_PBP2"/>
    <property type="match status" value="1"/>
</dbReference>
<keyword evidence="3" id="KW-1003">Cell membrane</keyword>
<dbReference type="Gene3D" id="1.10.3720.10">
    <property type="entry name" value="MetI-like"/>
    <property type="match status" value="1"/>
</dbReference>
<dbReference type="SUPFAM" id="SSF161098">
    <property type="entry name" value="MetI-like"/>
    <property type="match status" value="1"/>
</dbReference>
<dbReference type="RefSeq" id="WP_189000598.1">
    <property type="nucleotide sequence ID" value="NZ_BMHP01000016.1"/>
</dbReference>
<evidence type="ECO:0000259" key="8">
    <source>
        <dbReference type="PROSITE" id="PS50928"/>
    </source>
</evidence>
<feature type="transmembrane region" description="Helical" evidence="7">
    <location>
        <begin position="307"/>
        <end position="325"/>
    </location>
</feature>
<feature type="transmembrane region" description="Helical" evidence="7">
    <location>
        <begin position="272"/>
        <end position="295"/>
    </location>
</feature>
<feature type="transmembrane region" description="Helical" evidence="7">
    <location>
        <begin position="16"/>
        <end position="37"/>
    </location>
</feature>
<organism evidence="9 10">
    <name type="scientific">Paenibacillus nasutitermitis</name>
    <dbReference type="NCBI Taxonomy" id="1652958"/>
    <lineage>
        <taxon>Bacteria</taxon>
        <taxon>Bacillati</taxon>
        <taxon>Bacillota</taxon>
        <taxon>Bacilli</taxon>
        <taxon>Bacillales</taxon>
        <taxon>Paenibacillaceae</taxon>
        <taxon>Paenibacillus</taxon>
    </lineage>
</organism>
<keyword evidence="6 7" id="KW-0472">Membrane</keyword>
<dbReference type="PANTHER" id="PTHR43744:SF12">
    <property type="entry name" value="ABC TRANSPORTER PERMEASE PROTEIN MG189-RELATED"/>
    <property type="match status" value="1"/>
</dbReference>
<dbReference type="GO" id="GO:0055085">
    <property type="term" value="P:transmembrane transport"/>
    <property type="evidence" value="ECO:0007669"/>
    <property type="project" value="InterPro"/>
</dbReference>
<protein>
    <recommendedName>
        <fullName evidence="8">ABC transmembrane type-1 domain-containing protein</fullName>
    </recommendedName>
</protein>
<feature type="transmembrane region" description="Helical" evidence="7">
    <location>
        <begin position="346"/>
        <end position="371"/>
    </location>
</feature>
<comment type="similarity">
    <text evidence="7">Belongs to the binding-protein-dependent transport system permease family.</text>
</comment>
<keyword evidence="2 7" id="KW-0813">Transport</keyword>
<dbReference type="InterPro" id="IPR000515">
    <property type="entry name" value="MetI-like"/>
</dbReference>
<sequence>MKQSRIKEKGQTSFKAFAYAFSILSIVLLLFPLGWAISSSLKDPISLYQFPPKWIPEQPQVVTIAVDYSDSEMSDQQALEQDGLKAMWFSWKRNQNEAIGEMRAIGMRDGRVLYEMKMRAFEFNAGRSFVLPTEVFTDQMMKTKYALIKERGYSHVTWHGQDSKAVYEPKQGAVSSTKDHLSAKIDAFLRSSSFLEGDVRTVSQSGEWIRLFDNYLAIFKESTLTSKSATILNSFMNSVFVVVLSIFSQLLLGGTAAYAISKLIGKRWSNWWTLFFVATIMIPEVAIIVPLYLVIGELGLTNNLWGVILPHTSWGIVIYMFKGFFDQIPDEMLQAARIDGANEWRIFSSMIVKLSIPIFTVISIMTFMAVWNEFLWPLIVLRDESLYTFTLYITNEASRPRAAGTGQSTMAMLLLAAIPLMVVFAACQRLIERGVSWSSGVKG</sequence>
<dbReference type="Proteomes" id="UP000612456">
    <property type="component" value="Unassembled WGS sequence"/>
</dbReference>
<evidence type="ECO:0000256" key="1">
    <source>
        <dbReference type="ARBA" id="ARBA00004651"/>
    </source>
</evidence>
<dbReference type="Pfam" id="PF00528">
    <property type="entry name" value="BPD_transp_1"/>
    <property type="match status" value="1"/>
</dbReference>
<comment type="caution">
    <text evidence="9">The sequence shown here is derived from an EMBL/GenBank/DDBJ whole genome shotgun (WGS) entry which is preliminary data.</text>
</comment>
<evidence type="ECO:0000313" key="9">
    <source>
        <dbReference type="EMBL" id="GGE01422.1"/>
    </source>
</evidence>
<reference evidence="9" key="1">
    <citation type="journal article" date="2014" name="Int. J. Syst. Evol. Microbiol.">
        <title>Complete genome sequence of Corynebacterium casei LMG S-19264T (=DSM 44701T), isolated from a smear-ripened cheese.</title>
        <authorList>
            <consortium name="US DOE Joint Genome Institute (JGI-PGF)"/>
            <person name="Walter F."/>
            <person name="Albersmeier A."/>
            <person name="Kalinowski J."/>
            <person name="Ruckert C."/>
        </authorList>
    </citation>
    <scope>NUCLEOTIDE SEQUENCE</scope>
    <source>
        <strain evidence="9">CGMCC 1.15178</strain>
    </source>
</reference>
<name>A0A916ZL19_9BACL</name>